<dbReference type="EnsemblMetazoa" id="Aqu2.1.14058_001">
    <property type="protein sequence ID" value="Aqu2.1.14058_001"/>
    <property type="gene ID" value="Aqu2.1.14058"/>
</dbReference>
<proteinExistence type="predicted"/>
<organism evidence="1">
    <name type="scientific">Amphimedon queenslandica</name>
    <name type="common">Sponge</name>
    <dbReference type="NCBI Taxonomy" id="400682"/>
    <lineage>
        <taxon>Eukaryota</taxon>
        <taxon>Metazoa</taxon>
        <taxon>Porifera</taxon>
        <taxon>Demospongiae</taxon>
        <taxon>Heteroscleromorpha</taxon>
        <taxon>Haplosclerida</taxon>
        <taxon>Niphatidae</taxon>
        <taxon>Amphimedon</taxon>
    </lineage>
</organism>
<evidence type="ECO:0000313" key="1">
    <source>
        <dbReference type="EnsemblMetazoa" id="Aqu2.1.14058_001"/>
    </source>
</evidence>
<dbReference type="AlphaFoldDB" id="A0A1X7TH46"/>
<dbReference type="InParanoid" id="A0A1X7TH46"/>
<reference evidence="1" key="1">
    <citation type="submission" date="2017-05" db="UniProtKB">
        <authorList>
            <consortium name="EnsemblMetazoa"/>
        </authorList>
    </citation>
    <scope>IDENTIFICATION</scope>
</reference>
<accession>A0A1X7TH46</accession>
<sequence>MSRLFIKISNKLVKTRLGAANAVNIWKKTVEYDELTINEQHKGDETFFKMLHSVMYGCLTYETIDTLKSRIFKFSIQEKYKELESDGTYRSTCLFSKVDACKKINELMLESLETEKIELPCDVVNKSSSTAKFNNKEEKKFEKLKDQPSKTAGLETVLSLAVGCRVTSKM</sequence>
<protein>
    <submittedName>
        <fullName evidence="1">Uncharacterized protein</fullName>
    </submittedName>
</protein>
<name>A0A1X7TH46_AMPQE</name>